<proteinExistence type="predicted"/>
<evidence type="ECO:0008006" key="3">
    <source>
        <dbReference type="Google" id="ProtNLM"/>
    </source>
</evidence>
<reference evidence="1 2" key="1">
    <citation type="journal article" date="2023" name="Plants (Basel)">
        <title>Bridging the Gap: Combining Genomics and Transcriptomics Approaches to Understand Stylosanthes scabra, an Orphan Legume from the Brazilian Caatinga.</title>
        <authorList>
            <person name="Ferreira-Neto J.R.C."/>
            <person name="da Silva M.D."/>
            <person name="Binneck E."/>
            <person name="de Melo N.F."/>
            <person name="da Silva R.H."/>
            <person name="de Melo A.L.T.M."/>
            <person name="Pandolfi V."/>
            <person name="Bustamante F.O."/>
            <person name="Brasileiro-Vidal A.C."/>
            <person name="Benko-Iseppon A.M."/>
        </authorList>
    </citation>
    <scope>NUCLEOTIDE SEQUENCE [LARGE SCALE GENOMIC DNA]</scope>
    <source>
        <tissue evidence="1">Leaves</tissue>
    </source>
</reference>
<accession>A0ABU6XAQ1</accession>
<comment type="caution">
    <text evidence="1">The sequence shown here is derived from an EMBL/GenBank/DDBJ whole genome shotgun (WGS) entry which is preliminary data.</text>
</comment>
<protein>
    <recommendedName>
        <fullName evidence="3">Ubiquitin-like protease family profile domain-containing protein</fullName>
    </recommendedName>
</protein>
<dbReference type="Proteomes" id="UP001341840">
    <property type="component" value="Unassembled WGS sequence"/>
</dbReference>
<keyword evidence="2" id="KW-1185">Reference proteome</keyword>
<sequence length="85" mass="9535">MPDKAINGDVLVLVCSMLNYGAFGIKASKLGSQWYLPPTFSIFLPMHLLGHWFLVELDLVYGTVSCFDLFKGRILKSDRGHAMKD</sequence>
<dbReference type="EMBL" id="JASCZI010211618">
    <property type="protein sequence ID" value="MED6195169.1"/>
    <property type="molecule type" value="Genomic_DNA"/>
</dbReference>
<organism evidence="1 2">
    <name type="scientific">Stylosanthes scabra</name>
    <dbReference type="NCBI Taxonomy" id="79078"/>
    <lineage>
        <taxon>Eukaryota</taxon>
        <taxon>Viridiplantae</taxon>
        <taxon>Streptophyta</taxon>
        <taxon>Embryophyta</taxon>
        <taxon>Tracheophyta</taxon>
        <taxon>Spermatophyta</taxon>
        <taxon>Magnoliopsida</taxon>
        <taxon>eudicotyledons</taxon>
        <taxon>Gunneridae</taxon>
        <taxon>Pentapetalae</taxon>
        <taxon>rosids</taxon>
        <taxon>fabids</taxon>
        <taxon>Fabales</taxon>
        <taxon>Fabaceae</taxon>
        <taxon>Papilionoideae</taxon>
        <taxon>50 kb inversion clade</taxon>
        <taxon>dalbergioids sensu lato</taxon>
        <taxon>Dalbergieae</taxon>
        <taxon>Pterocarpus clade</taxon>
        <taxon>Stylosanthes</taxon>
    </lineage>
</organism>
<gene>
    <name evidence="1" type="ORF">PIB30_035491</name>
</gene>
<evidence type="ECO:0000313" key="1">
    <source>
        <dbReference type="EMBL" id="MED6195169.1"/>
    </source>
</evidence>
<name>A0ABU6XAQ1_9FABA</name>
<evidence type="ECO:0000313" key="2">
    <source>
        <dbReference type="Proteomes" id="UP001341840"/>
    </source>
</evidence>